<dbReference type="PANTHER" id="PTHR24189">
    <property type="entry name" value="MYOTROPHIN"/>
    <property type="match status" value="1"/>
</dbReference>
<feature type="repeat" description="ANK" evidence="3">
    <location>
        <begin position="246"/>
        <end position="278"/>
    </location>
</feature>
<keyword evidence="1" id="KW-0677">Repeat</keyword>
<dbReference type="InterPro" id="IPR036770">
    <property type="entry name" value="Ankyrin_rpt-contain_sf"/>
</dbReference>
<feature type="repeat" description="ANK" evidence="3">
    <location>
        <begin position="279"/>
        <end position="311"/>
    </location>
</feature>
<dbReference type="Proteomes" id="UP000241890">
    <property type="component" value="Unassembled WGS sequence"/>
</dbReference>
<name>A0A2R5GQ56_9STRA</name>
<evidence type="ECO:0000256" key="2">
    <source>
        <dbReference type="ARBA" id="ARBA00023043"/>
    </source>
</evidence>
<dbReference type="PROSITE" id="PS50297">
    <property type="entry name" value="ANK_REP_REGION"/>
    <property type="match status" value="4"/>
</dbReference>
<reference evidence="4 5" key="1">
    <citation type="submission" date="2017-12" db="EMBL/GenBank/DDBJ databases">
        <title>Sequencing, de novo assembly and annotation of complete genome of a new Thraustochytrid species, strain FCC1311.</title>
        <authorList>
            <person name="Sedici K."/>
            <person name="Godart F."/>
            <person name="Aiese Cigliano R."/>
            <person name="Sanseverino W."/>
            <person name="Barakat M."/>
            <person name="Ortet P."/>
            <person name="Marechal E."/>
            <person name="Cagnac O."/>
            <person name="Amato A."/>
        </authorList>
    </citation>
    <scope>NUCLEOTIDE SEQUENCE [LARGE SCALE GENOMIC DNA]</scope>
</reference>
<dbReference type="PROSITE" id="PS50088">
    <property type="entry name" value="ANK_REPEAT"/>
    <property type="match status" value="4"/>
</dbReference>
<feature type="repeat" description="ANK" evidence="3">
    <location>
        <begin position="212"/>
        <end position="244"/>
    </location>
</feature>
<proteinExistence type="predicted"/>
<feature type="repeat" description="ANK" evidence="3">
    <location>
        <begin position="312"/>
        <end position="344"/>
    </location>
</feature>
<evidence type="ECO:0000256" key="3">
    <source>
        <dbReference type="PROSITE-ProRule" id="PRU00023"/>
    </source>
</evidence>
<gene>
    <name evidence="4" type="ORF">FCC1311_005814</name>
</gene>
<dbReference type="Gene3D" id="1.25.40.20">
    <property type="entry name" value="Ankyrin repeat-containing domain"/>
    <property type="match status" value="1"/>
</dbReference>
<dbReference type="SMART" id="SM00248">
    <property type="entry name" value="ANK"/>
    <property type="match status" value="5"/>
</dbReference>
<protein>
    <submittedName>
        <fullName evidence="4">Ankyrin repeat domain-containing protein 1</fullName>
    </submittedName>
</protein>
<dbReference type="PANTHER" id="PTHR24189:SF50">
    <property type="entry name" value="ANKYRIN REPEAT AND SOCS BOX PROTEIN 2"/>
    <property type="match status" value="1"/>
</dbReference>
<evidence type="ECO:0000313" key="4">
    <source>
        <dbReference type="EMBL" id="GBG32997.1"/>
    </source>
</evidence>
<comment type="caution">
    <text evidence="4">The sequence shown here is derived from an EMBL/GenBank/DDBJ whole genome shotgun (WGS) entry which is preliminary data.</text>
</comment>
<evidence type="ECO:0000313" key="5">
    <source>
        <dbReference type="Proteomes" id="UP000241890"/>
    </source>
</evidence>
<evidence type="ECO:0000256" key="1">
    <source>
        <dbReference type="ARBA" id="ARBA00022737"/>
    </source>
</evidence>
<dbReference type="InterPro" id="IPR050745">
    <property type="entry name" value="Multifunctional_regulatory"/>
</dbReference>
<accession>A0A2R5GQ56</accession>
<keyword evidence="5" id="KW-1185">Reference proteome</keyword>
<dbReference type="EMBL" id="BEYU01000137">
    <property type="protein sequence ID" value="GBG32997.1"/>
    <property type="molecule type" value="Genomic_DNA"/>
</dbReference>
<organism evidence="4 5">
    <name type="scientific">Hondaea fermentalgiana</name>
    <dbReference type="NCBI Taxonomy" id="2315210"/>
    <lineage>
        <taxon>Eukaryota</taxon>
        <taxon>Sar</taxon>
        <taxon>Stramenopiles</taxon>
        <taxon>Bigyra</taxon>
        <taxon>Labyrinthulomycetes</taxon>
        <taxon>Thraustochytrida</taxon>
        <taxon>Thraustochytriidae</taxon>
        <taxon>Hondaea</taxon>
    </lineage>
</organism>
<keyword evidence="2 3" id="KW-0040">ANK repeat</keyword>
<dbReference type="Pfam" id="PF12796">
    <property type="entry name" value="Ank_2"/>
    <property type="match status" value="2"/>
</dbReference>
<dbReference type="InterPro" id="IPR002110">
    <property type="entry name" value="Ankyrin_rpt"/>
</dbReference>
<dbReference type="AlphaFoldDB" id="A0A2R5GQ56"/>
<sequence>MMNAEEAQMAAREDREAAAAAAMTSMTSGAWKTRSLAMDMKPANTGLDKDRAAQKLMQNLRELVSSETYDAIEKSVKEQCGDNTDRFVMCVMAQMKKVDPCLGRRCVMRVKDASQGTRIATGSCICADSQASVPGAIRRSGQKRGVDAMSGNNDAISGHVAPEFKSAKCKISDVLGPVASTPSLVRLANENDVKRLEALLCGGVDVNKRDQRGLTALMVAASKGHVQAIRALRSYGAVLEAKDSIAGRTALMWAVASNRFEAARELIEAGADIESIASDGSNPLFISARGGFVSIARLLVQRGAKLDVHDSCGFTPLMFAASFGNTEIVTLLAQKQVAMDNKDRRGCTPLILAARSGRSDTALALAEIGSKAARTTKTVDVVEP</sequence>
<dbReference type="OrthoDB" id="46760at2759"/>
<dbReference type="SUPFAM" id="SSF48403">
    <property type="entry name" value="Ankyrin repeat"/>
    <property type="match status" value="1"/>
</dbReference>
<dbReference type="InParanoid" id="A0A2R5GQ56"/>